<dbReference type="Gene3D" id="3.30.230.10">
    <property type="match status" value="1"/>
</dbReference>
<evidence type="ECO:0000256" key="2">
    <source>
        <dbReference type="ARBA" id="ARBA00006495"/>
    </source>
</evidence>
<dbReference type="UniPathway" id="UPA00057">
    <property type="reaction ID" value="UER00098"/>
</dbReference>
<keyword evidence="13 19" id="KW-0756">Sterol biosynthesis</keyword>
<comment type="catalytic activity">
    <reaction evidence="17">
        <text>(R)-mevalonate + ATP = (R)-5-phosphomevalonate + ADP + H(+)</text>
        <dbReference type="Rhea" id="RHEA:17065"/>
        <dbReference type="ChEBI" id="CHEBI:15378"/>
        <dbReference type="ChEBI" id="CHEBI:30616"/>
        <dbReference type="ChEBI" id="CHEBI:36464"/>
        <dbReference type="ChEBI" id="CHEBI:58146"/>
        <dbReference type="ChEBI" id="CHEBI:456216"/>
        <dbReference type="EC" id="2.7.1.36"/>
    </reaction>
    <physiologicalReaction direction="left-to-right" evidence="17">
        <dbReference type="Rhea" id="RHEA:17066"/>
    </physiologicalReaction>
</comment>
<comment type="similarity">
    <text evidence="2 19">Belongs to the GHMP kinase family. Mevalonate kinase subfamily.</text>
</comment>
<evidence type="ECO:0000259" key="21">
    <source>
        <dbReference type="Pfam" id="PF00288"/>
    </source>
</evidence>
<keyword evidence="5 19" id="KW-0444">Lipid biosynthesis</keyword>
<dbReference type="InterPro" id="IPR036554">
    <property type="entry name" value="GHMP_kinase_C_sf"/>
</dbReference>
<dbReference type="RefSeq" id="XP_018288454.1">
    <property type="nucleotide sequence ID" value="XM_018443740.1"/>
</dbReference>
<evidence type="ECO:0000256" key="4">
    <source>
        <dbReference type="ARBA" id="ARBA00022490"/>
    </source>
</evidence>
<evidence type="ECO:0000256" key="1">
    <source>
        <dbReference type="ARBA" id="ARBA00004496"/>
    </source>
</evidence>
<keyword evidence="10 19" id="KW-0067">ATP-binding</keyword>
<dbReference type="GeneID" id="29004645"/>
<dbReference type="PANTHER" id="PTHR43290">
    <property type="entry name" value="MEVALONATE KINASE"/>
    <property type="match status" value="1"/>
</dbReference>
<dbReference type="GO" id="GO:0046872">
    <property type="term" value="F:metal ion binding"/>
    <property type="evidence" value="ECO:0007669"/>
    <property type="project" value="UniProtKB-KW"/>
</dbReference>
<dbReference type="AlphaFoldDB" id="A0A162NK42"/>
<keyword evidence="20" id="KW-0812">Transmembrane</keyword>
<evidence type="ECO:0000256" key="13">
    <source>
        <dbReference type="ARBA" id="ARBA00023011"/>
    </source>
</evidence>
<dbReference type="PANTHER" id="PTHR43290:SF2">
    <property type="entry name" value="MEVALONATE KINASE"/>
    <property type="match status" value="1"/>
</dbReference>
<dbReference type="InterPro" id="IPR006205">
    <property type="entry name" value="Mev_gal_kin"/>
</dbReference>
<feature type="non-terminal residue" evidence="23">
    <location>
        <position position="367"/>
    </location>
</feature>
<dbReference type="InterPro" id="IPR014721">
    <property type="entry name" value="Ribsml_uS5_D2-typ_fold_subgr"/>
</dbReference>
<dbReference type="InterPro" id="IPR006204">
    <property type="entry name" value="GHMP_kinase_N_dom"/>
</dbReference>
<evidence type="ECO:0000256" key="19">
    <source>
        <dbReference type="RuleBase" id="RU363087"/>
    </source>
</evidence>
<evidence type="ECO:0000313" key="23">
    <source>
        <dbReference type="EMBL" id="OAD70414.1"/>
    </source>
</evidence>
<dbReference type="EMBL" id="KV440988">
    <property type="protein sequence ID" value="OAD70414.1"/>
    <property type="molecule type" value="Genomic_DNA"/>
</dbReference>
<dbReference type="SUPFAM" id="SSF55060">
    <property type="entry name" value="GHMP Kinase, C-terminal domain"/>
    <property type="match status" value="1"/>
</dbReference>
<evidence type="ECO:0000256" key="3">
    <source>
        <dbReference type="ARBA" id="ARBA00012103"/>
    </source>
</evidence>
<dbReference type="InterPro" id="IPR013750">
    <property type="entry name" value="GHMP_kinase_C_dom"/>
</dbReference>
<protein>
    <recommendedName>
        <fullName evidence="3 19">Mevalonate kinase</fullName>
        <shortName evidence="19">MK</shortName>
        <ecNumber evidence="3 19">2.7.1.36</ecNumber>
    </recommendedName>
</protein>
<dbReference type="InterPro" id="IPR020568">
    <property type="entry name" value="Ribosomal_Su5_D2-typ_SF"/>
</dbReference>
<feature type="transmembrane region" description="Helical" evidence="20">
    <location>
        <begin position="130"/>
        <end position="152"/>
    </location>
</feature>
<dbReference type="Gene3D" id="3.30.70.890">
    <property type="entry name" value="GHMP kinase, C-terminal domain"/>
    <property type="match status" value="1"/>
</dbReference>
<comment type="subcellular location">
    <subcellularLocation>
        <location evidence="1 19">Cytoplasm</location>
    </subcellularLocation>
</comment>
<dbReference type="EC" id="2.7.1.36" evidence="3 19"/>
<evidence type="ECO:0000256" key="15">
    <source>
        <dbReference type="ARBA" id="ARBA00023166"/>
    </source>
</evidence>
<evidence type="ECO:0000256" key="16">
    <source>
        <dbReference type="ARBA" id="ARBA00023221"/>
    </source>
</evidence>
<dbReference type="NCBIfam" id="TIGR00549">
    <property type="entry name" value="mevalon_kin"/>
    <property type="match status" value="1"/>
</dbReference>
<evidence type="ECO:0000256" key="8">
    <source>
        <dbReference type="ARBA" id="ARBA00022741"/>
    </source>
</evidence>
<evidence type="ECO:0000256" key="14">
    <source>
        <dbReference type="ARBA" id="ARBA00023098"/>
    </source>
</evidence>
<dbReference type="SUPFAM" id="SSF54211">
    <property type="entry name" value="Ribosomal protein S5 domain 2-like"/>
    <property type="match status" value="1"/>
</dbReference>
<keyword evidence="16 19" id="KW-0753">Steroid metabolism</keyword>
<keyword evidence="24" id="KW-1185">Reference proteome</keyword>
<dbReference type="Proteomes" id="UP000077315">
    <property type="component" value="Unassembled WGS sequence"/>
</dbReference>
<sequence length="367" mass="39386">APGKVILFGEHAVVYQKTAVAASLGLRSYLYLEQRQDGQCHLLLPDVGINKTWAIKDIPMGQAHIDIGLFCFTHPMSMPEELKSRLVTLMGSVTNASQESAIMAFLYLLVILGPTQTTGFTLCMRSFVPVGAGLGSSASYSVVLATSLLILFGHLPYDFATSTNKEVYLNKINEYAFKAEQVIHGNPSGVDNAVATFGGAKSFIKGKGFSTLEGFTSLRLLLTNTRVPRSTSALVAGVGAKRARYPEVIDPILDSIDKVSLRCRDALKKCENQELTRGQLVEELEDLMDINHCLLHALGVSHTSLETVRSITAKHGLKTKLTGAGGGGCAVTVLREDTQQSTIDTVVKSLGTQGYDCYQTLVGGVGA</sequence>
<dbReference type="InParanoid" id="A0A162NK42"/>
<dbReference type="VEuPathDB" id="FungiDB:PHYBLDRAFT_89956"/>
<evidence type="ECO:0000256" key="17">
    <source>
        <dbReference type="ARBA" id="ARBA00029310"/>
    </source>
</evidence>
<evidence type="ECO:0000256" key="5">
    <source>
        <dbReference type="ARBA" id="ARBA00022516"/>
    </source>
</evidence>
<keyword evidence="9 19" id="KW-0418">Kinase</keyword>
<dbReference type="OrthoDB" id="1652964at2759"/>
<evidence type="ECO:0000256" key="11">
    <source>
        <dbReference type="ARBA" id="ARBA00022842"/>
    </source>
</evidence>
<comment type="function">
    <text evidence="19">Mevalonate kinase; part of the second module of ergosterol biosynthesis pathway that includes the middle steps of the pathway. The second module is carried out in the vacuole and involves the formation of farnesyl diphosphate, which is also an important intermediate in the biosynthesis of ubiquinone, dolichol, heme and prenylated proteins.</text>
</comment>
<evidence type="ECO:0000256" key="18">
    <source>
        <dbReference type="ARBA" id="ARBA00029438"/>
    </source>
</evidence>
<evidence type="ECO:0000256" key="7">
    <source>
        <dbReference type="ARBA" id="ARBA00022723"/>
    </source>
</evidence>
<keyword evidence="11" id="KW-0460">Magnesium</keyword>
<evidence type="ECO:0000256" key="12">
    <source>
        <dbReference type="ARBA" id="ARBA00022955"/>
    </source>
</evidence>
<organism evidence="23 24">
    <name type="scientific">Phycomyces blakesleeanus (strain ATCC 8743b / DSM 1359 / FGSC 10004 / NBRC 33097 / NRRL 1555)</name>
    <dbReference type="NCBI Taxonomy" id="763407"/>
    <lineage>
        <taxon>Eukaryota</taxon>
        <taxon>Fungi</taxon>
        <taxon>Fungi incertae sedis</taxon>
        <taxon>Mucoromycota</taxon>
        <taxon>Mucoromycotina</taxon>
        <taxon>Mucoromycetes</taxon>
        <taxon>Mucorales</taxon>
        <taxon>Phycomycetaceae</taxon>
        <taxon>Phycomyces</taxon>
    </lineage>
</organism>
<dbReference type="GO" id="GO:0005829">
    <property type="term" value="C:cytosol"/>
    <property type="evidence" value="ECO:0007669"/>
    <property type="project" value="TreeGrafter"/>
</dbReference>
<proteinExistence type="inferred from homology"/>
<feature type="domain" description="GHMP kinase N-terminal" evidence="21">
    <location>
        <begin position="113"/>
        <end position="199"/>
    </location>
</feature>
<evidence type="ECO:0000256" key="10">
    <source>
        <dbReference type="ARBA" id="ARBA00022840"/>
    </source>
</evidence>
<dbReference type="Pfam" id="PF08544">
    <property type="entry name" value="GHMP_kinases_C"/>
    <property type="match status" value="1"/>
</dbReference>
<keyword evidence="4 19" id="KW-0963">Cytoplasm</keyword>
<name>A0A162NK42_PHYB8</name>
<evidence type="ECO:0000256" key="20">
    <source>
        <dbReference type="SAM" id="Phobius"/>
    </source>
</evidence>
<evidence type="ECO:0000256" key="9">
    <source>
        <dbReference type="ARBA" id="ARBA00022777"/>
    </source>
</evidence>
<gene>
    <name evidence="23" type="ORF">PHYBLDRAFT_89956</name>
</gene>
<dbReference type="STRING" id="763407.A0A162NK42"/>
<keyword evidence="20" id="KW-0472">Membrane</keyword>
<dbReference type="GO" id="GO:0004496">
    <property type="term" value="F:mevalonate kinase activity"/>
    <property type="evidence" value="ECO:0007669"/>
    <property type="project" value="UniProtKB-EC"/>
</dbReference>
<reference evidence="24" key="1">
    <citation type="submission" date="2015-06" db="EMBL/GenBank/DDBJ databases">
        <title>Expansion of signal transduction pathways in fungi by whole-genome duplication.</title>
        <authorList>
            <consortium name="DOE Joint Genome Institute"/>
            <person name="Corrochano L.M."/>
            <person name="Kuo A."/>
            <person name="Marcet-Houben M."/>
            <person name="Polaino S."/>
            <person name="Salamov A."/>
            <person name="Villalobos J.M."/>
            <person name="Alvarez M.I."/>
            <person name="Avalos J."/>
            <person name="Benito E.P."/>
            <person name="Benoit I."/>
            <person name="Burger G."/>
            <person name="Camino L.P."/>
            <person name="Canovas D."/>
            <person name="Cerda-Olmedo E."/>
            <person name="Cheng J.-F."/>
            <person name="Dominguez A."/>
            <person name="Elias M."/>
            <person name="Eslava A.P."/>
            <person name="Glaser F."/>
            <person name="Grimwood J."/>
            <person name="Gutierrez G."/>
            <person name="Heitman J."/>
            <person name="Henrissat B."/>
            <person name="Iturriaga E.A."/>
            <person name="Lang B.F."/>
            <person name="Lavin J.L."/>
            <person name="Lee S."/>
            <person name="Li W."/>
            <person name="Lindquist E."/>
            <person name="Lopez-Garcia S."/>
            <person name="Luque E.M."/>
            <person name="Marcos A.T."/>
            <person name="Martin J."/>
            <person name="McCluskey K."/>
            <person name="Medina H.R."/>
            <person name="Miralles-Duran A."/>
            <person name="Miyazaki A."/>
            <person name="Munoz-Torres E."/>
            <person name="Oguiza J.A."/>
            <person name="Ohm R."/>
            <person name="Olmedo M."/>
            <person name="Orejas M."/>
            <person name="Ortiz-Castellanos L."/>
            <person name="Pisabarro A.G."/>
            <person name="Rodriguez-Romero J."/>
            <person name="Ruiz-Herrera J."/>
            <person name="Ruiz-Vazquez R."/>
            <person name="Sanz C."/>
            <person name="Schackwitz W."/>
            <person name="Schmutz J."/>
            <person name="Shahriari M."/>
            <person name="Shelest E."/>
            <person name="Silva-Franco F."/>
            <person name="Soanes D."/>
            <person name="Syed K."/>
            <person name="Tagua V.G."/>
            <person name="Talbot N.J."/>
            <person name="Thon M."/>
            <person name="De vries R.P."/>
            <person name="Wiebenga A."/>
            <person name="Yadav J.S."/>
            <person name="Braun E.L."/>
            <person name="Baker S."/>
            <person name="Garre V."/>
            <person name="Horwitz B."/>
            <person name="Torres-Martinez S."/>
            <person name="Idnurm A."/>
            <person name="Herrera-Estrella A."/>
            <person name="Gabaldon T."/>
            <person name="Grigoriev I.V."/>
        </authorList>
    </citation>
    <scope>NUCLEOTIDE SEQUENCE [LARGE SCALE GENOMIC DNA]</scope>
    <source>
        <strain evidence="24">NRRL 1555(-)</strain>
    </source>
</reference>
<dbReference type="GO" id="GO:0019287">
    <property type="term" value="P:isopentenyl diphosphate biosynthetic process, mevalonate pathway"/>
    <property type="evidence" value="ECO:0007669"/>
    <property type="project" value="UniProtKB-UniPathway"/>
</dbReference>
<dbReference type="GO" id="GO:0006696">
    <property type="term" value="P:ergosterol biosynthetic process"/>
    <property type="evidence" value="ECO:0007669"/>
    <property type="project" value="TreeGrafter"/>
</dbReference>
<dbReference type="FunFam" id="3.30.70.890:FF:000003">
    <property type="entry name" value="Mevalonate kinase"/>
    <property type="match status" value="1"/>
</dbReference>
<keyword evidence="15 19" id="KW-1207">Sterol metabolism</keyword>
<keyword evidence="8 19" id="KW-0547">Nucleotide-binding</keyword>
<dbReference type="FunCoup" id="A0A162NK42">
    <property type="interactions" value="380"/>
</dbReference>
<dbReference type="PROSITE" id="PS00627">
    <property type="entry name" value="GHMP_KINASES_ATP"/>
    <property type="match status" value="1"/>
</dbReference>
<keyword evidence="14 19" id="KW-0443">Lipid metabolism</keyword>
<evidence type="ECO:0000256" key="6">
    <source>
        <dbReference type="ARBA" id="ARBA00022679"/>
    </source>
</evidence>
<keyword evidence="6 19" id="KW-0808">Transferase</keyword>
<feature type="domain" description="GHMP kinase C-terminal" evidence="22">
    <location>
        <begin position="281"/>
        <end position="341"/>
    </location>
</feature>
<evidence type="ECO:0000259" key="22">
    <source>
        <dbReference type="Pfam" id="PF08544"/>
    </source>
</evidence>
<keyword evidence="12 19" id="KW-0752">Steroid biosynthesis</keyword>
<accession>A0A162NK42</accession>
<comment type="pathway">
    <text evidence="18 19">Isoprenoid biosynthesis; isopentenyl diphosphate biosynthesis via mevalonate pathway; isopentenyl diphosphate from (R)-mevalonate: step 1/3.</text>
</comment>
<dbReference type="PRINTS" id="PR00959">
    <property type="entry name" value="MEVGALKINASE"/>
</dbReference>
<evidence type="ECO:0000313" key="24">
    <source>
        <dbReference type="Proteomes" id="UP000077315"/>
    </source>
</evidence>
<feature type="non-terminal residue" evidence="23">
    <location>
        <position position="1"/>
    </location>
</feature>
<dbReference type="InterPro" id="IPR006203">
    <property type="entry name" value="GHMP_knse_ATP-bd_CS"/>
</dbReference>
<keyword evidence="20" id="KW-1133">Transmembrane helix</keyword>
<keyword evidence="7" id="KW-0479">Metal-binding</keyword>
<dbReference type="Pfam" id="PF00288">
    <property type="entry name" value="GHMP_kinases_N"/>
    <property type="match status" value="1"/>
</dbReference>
<dbReference type="GO" id="GO:0005524">
    <property type="term" value="F:ATP binding"/>
    <property type="evidence" value="ECO:0007669"/>
    <property type="project" value="UniProtKB-KW"/>
</dbReference>